<accession>A0A386H1X4</accession>
<dbReference type="KEGG" id="cfer:D4Z93_03845"/>
<proteinExistence type="predicted"/>
<evidence type="ECO:0000313" key="2">
    <source>
        <dbReference type="EMBL" id="AYD39699.1"/>
    </source>
</evidence>
<name>A0A386H1X4_9CLOT</name>
<dbReference type="Proteomes" id="UP000266301">
    <property type="component" value="Chromosome"/>
</dbReference>
<reference evidence="2 3" key="1">
    <citation type="journal article" date="2019" name="Int. J. Syst. Evol. Microbiol.">
        <title>Clostridium fermenticellae sp. nov., isolated from the mud in a fermentation cellar for the production of the Chinese liquor, baijiu.</title>
        <authorList>
            <person name="Xu P.X."/>
            <person name="Chai L.J."/>
            <person name="Qiu T."/>
            <person name="Zhang X.J."/>
            <person name="Lu Z.M."/>
            <person name="Xiao C."/>
            <person name="Wang S.T."/>
            <person name="Shen C.H."/>
            <person name="Shi J.S."/>
            <person name="Xu Z.H."/>
        </authorList>
    </citation>
    <scope>NUCLEOTIDE SEQUENCE [LARGE SCALE GENOMIC DNA]</scope>
    <source>
        <strain evidence="2 3">JN500901</strain>
    </source>
</reference>
<protein>
    <submittedName>
        <fullName evidence="2">DUF3343 domain-containing protein</fullName>
    </submittedName>
</protein>
<dbReference type="Pfam" id="PF11823">
    <property type="entry name" value="Se_S_carrier"/>
    <property type="match status" value="1"/>
</dbReference>
<evidence type="ECO:0000259" key="1">
    <source>
        <dbReference type="Pfam" id="PF11823"/>
    </source>
</evidence>
<dbReference type="InterPro" id="IPR021778">
    <property type="entry name" value="Se/S_carrier-like"/>
</dbReference>
<feature type="domain" description="Putative Se/S carrier protein-like" evidence="1">
    <location>
        <begin position="5"/>
        <end position="72"/>
    </location>
</feature>
<sequence length="83" mass="9733">MKKTRYYILFPSHTDAIRMEELLKNEKIGYTIVPTPREISLCCGISIMYNKCDEEKIKELIDLNKINTSGLHSIVHEFKNPYL</sequence>
<dbReference type="OrthoDB" id="362866at2"/>
<dbReference type="RefSeq" id="WP_119970542.1">
    <property type="nucleotide sequence ID" value="NZ_CP032416.1"/>
</dbReference>
<evidence type="ECO:0000313" key="3">
    <source>
        <dbReference type="Proteomes" id="UP000266301"/>
    </source>
</evidence>
<dbReference type="EMBL" id="CP032416">
    <property type="protein sequence ID" value="AYD39699.1"/>
    <property type="molecule type" value="Genomic_DNA"/>
</dbReference>
<dbReference type="AlphaFoldDB" id="A0A386H1X4"/>
<keyword evidence="3" id="KW-1185">Reference proteome</keyword>
<organism evidence="2 3">
    <name type="scientific">Clostridium fermenticellae</name>
    <dbReference type="NCBI Taxonomy" id="2068654"/>
    <lineage>
        <taxon>Bacteria</taxon>
        <taxon>Bacillati</taxon>
        <taxon>Bacillota</taxon>
        <taxon>Clostridia</taxon>
        <taxon>Eubacteriales</taxon>
        <taxon>Clostridiaceae</taxon>
        <taxon>Clostridium</taxon>
    </lineage>
</organism>
<gene>
    <name evidence="2" type="ORF">D4Z93_03845</name>
</gene>